<dbReference type="eggNOG" id="KOG0519">
    <property type="taxonomic scope" value="Eukaryota"/>
</dbReference>
<proteinExistence type="predicted"/>
<evidence type="ECO:0008006" key="4">
    <source>
        <dbReference type="Google" id="ProtNLM"/>
    </source>
</evidence>
<organism evidence="2 3">
    <name type="scientific">Fomitopsis schrenkii</name>
    <name type="common">Brown rot fungus</name>
    <dbReference type="NCBI Taxonomy" id="2126942"/>
    <lineage>
        <taxon>Eukaryota</taxon>
        <taxon>Fungi</taxon>
        <taxon>Dikarya</taxon>
        <taxon>Basidiomycota</taxon>
        <taxon>Agaricomycotina</taxon>
        <taxon>Agaricomycetes</taxon>
        <taxon>Polyporales</taxon>
        <taxon>Fomitopsis</taxon>
    </lineage>
</organism>
<dbReference type="STRING" id="743788.S8DZF7"/>
<evidence type="ECO:0000313" key="2">
    <source>
        <dbReference type="EMBL" id="EPS98361.1"/>
    </source>
</evidence>
<dbReference type="AlphaFoldDB" id="S8DZF7"/>
<keyword evidence="3" id="KW-1185">Reference proteome</keyword>
<dbReference type="OrthoDB" id="3265815at2759"/>
<dbReference type="InParanoid" id="S8DZF7"/>
<sequence length="380" mass="41688">MCTVAHSPAAEQVGTPFETSGEGTTARITVSVSYAFHPNTRFDDVGPDLILASSDQVLFYVHFHRILAASENSFAMLLPSSSGQLTMDKDLQSVLIPEPAQVLNIVVHTIYEMSALDFHPSFETVSVALDAVSRFGLPPKRYAAVGQPLYELIVSSAPLRPIDTYALAAKHDLADAAAATSAHLLAFPLQTITDELATSIGPIYLKKLFFFHSGRVEALKHALVQPPDTHPETPECSLAQQRCLVRAWALAAAHMMWDASPNLSTYLLQAALLPLQKELTCPRCTIALRDKVARLIIEWASVKVRIDCKPVLLTFFDTLARERSSSRRKMMLPSEVHGCKMSESMVLCRSTSTSGMIARSWTSREAGNVVRIQRVARSNA</sequence>
<gene>
    <name evidence="2" type="ORF">FOMPIDRAFT_41835</name>
</gene>
<name>S8DZF7_FOMSC</name>
<dbReference type="HOGENOM" id="CLU_051530_0_1_1"/>
<reference evidence="2 3" key="1">
    <citation type="journal article" date="2012" name="Science">
        <title>The Paleozoic origin of enzymatic lignin decomposition reconstructed from 31 fungal genomes.</title>
        <authorList>
            <person name="Floudas D."/>
            <person name="Binder M."/>
            <person name="Riley R."/>
            <person name="Barry K."/>
            <person name="Blanchette R.A."/>
            <person name="Henrissat B."/>
            <person name="Martinez A.T."/>
            <person name="Otillar R."/>
            <person name="Spatafora J.W."/>
            <person name="Yadav J.S."/>
            <person name="Aerts A."/>
            <person name="Benoit I."/>
            <person name="Boyd A."/>
            <person name="Carlson A."/>
            <person name="Copeland A."/>
            <person name="Coutinho P.M."/>
            <person name="de Vries R.P."/>
            <person name="Ferreira P."/>
            <person name="Findley K."/>
            <person name="Foster B."/>
            <person name="Gaskell J."/>
            <person name="Glotzer D."/>
            <person name="Gorecki P."/>
            <person name="Heitman J."/>
            <person name="Hesse C."/>
            <person name="Hori C."/>
            <person name="Igarashi K."/>
            <person name="Jurgens J.A."/>
            <person name="Kallen N."/>
            <person name="Kersten P."/>
            <person name="Kohler A."/>
            <person name="Kuees U."/>
            <person name="Kumar T.K.A."/>
            <person name="Kuo A."/>
            <person name="LaButti K."/>
            <person name="Larrondo L.F."/>
            <person name="Lindquist E."/>
            <person name="Ling A."/>
            <person name="Lombard V."/>
            <person name="Lucas S."/>
            <person name="Lundell T."/>
            <person name="Martin R."/>
            <person name="McLaughlin D.J."/>
            <person name="Morgenstern I."/>
            <person name="Morin E."/>
            <person name="Murat C."/>
            <person name="Nagy L.G."/>
            <person name="Nolan M."/>
            <person name="Ohm R.A."/>
            <person name="Patyshakuliyeva A."/>
            <person name="Rokas A."/>
            <person name="Ruiz-Duenas F.J."/>
            <person name="Sabat G."/>
            <person name="Salamov A."/>
            <person name="Samejima M."/>
            <person name="Schmutz J."/>
            <person name="Slot J.C."/>
            <person name="St John F."/>
            <person name="Stenlid J."/>
            <person name="Sun H."/>
            <person name="Sun S."/>
            <person name="Syed K."/>
            <person name="Tsang A."/>
            <person name="Wiebenga A."/>
            <person name="Young D."/>
            <person name="Pisabarro A."/>
            <person name="Eastwood D.C."/>
            <person name="Martin F."/>
            <person name="Cullen D."/>
            <person name="Grigoriev I.V."/>
            <person name="Hibbett D.S."/>
        </authorList>
    </citation>
    <scope>NUCLEOTIDE SEQUENCE</scope>
    <source>
        <strain evidence="3">FP-58527</strain>
    </source>
</reference>
<dbReference type="EMBL" id="KE504166">
    <property type="protein sequence ID" value="EPS98361.1"/>
    <property type="molecule type" value="Genomic_DNA"/>
</dbReference>
<dbReference type="Proteomes" id="UP000015241">
    <property type="component" value="Unassembled WGS sequence"/>
</dbReference>
<protein>
    <recommendedName>
        <fullName evidence="4">BTB domain-containing protein</fullName>
    </recommendedName>
</protein>
<evidence type="ECO:0000313" key="3">
    <source>
        <dbReference type="Proteomes" id="UP000015241"/>
    </source>
</evidence>
<accession>S8DZF7</accession>
<evidence type="ECO:0000256" key="1">
    <source>
        <dbReference type="SAM" id="MobiDB-lite"/>
    </source>
</evidence>
<feature type="region of interest" description="Disordered" evidence="1">
    <location>
        <begin position="1"/>
        <end position="22"/>
    </location>
</feature>